<dbReference type="InterPro" id="IPR029759">
    <property type="entry name" value="GPX_AS"/>
</dbReference>
<dbReference type="CDD" id="cd00340">
    <property type="entry name" value="GSH_Peroxidase"/>
    <property type="match status" value="1"/>
</dbReference>
<dbReference type="PROSITE" id="PS00460">
    <property type="entry name" value="GLUTATHIONE_PEROXID_1"/>
    <property type="match status" value="1"/>
</dbReference>
<organism evidence="6 7">
    <name type="scientific">Aliidiomarina sanyensis</name>
    <dbReference type="NCBI Taxonomy" id="1249555"/>
    <lineage>
        <taxon>Bacteria</taxon>
        <taxon>Pseudomonadati</taxon>
        <taxon>Pseudomonadota</taxon>
        <taxon>Gammaproteobacteria</taxon>
        <taxon>Alteromonadales</taxon>
        <taxon>Idiomarinaceae</taxon>
        <taxon>Aliidiomarina</taxon>
    </lineage>
</organism>
<evidence type="ECO:0000256" key="1">
    <source>
        <dbReference type="ARBA" id="ARBA00006926"/>
    </source>
</evidence>
<keyword evidence="7" id="KW-1185">Reference proteome</keyword>
<evidence type="ECO:0000256" key="5">
    <source>
        <dbReference type="SAM" id="Phobius"/>
    </source>
</evidence>
<dbReference type="Gene3D" id="3.40.30.10">
    <property type="entry name" value="Glutaredoxin"/>
    <property type="match status" value="1"/>
</dbReference>
<keyword evidence="2 4" id="KW-0575">Peroxidase</keyword>
<dbReference type="SUPFAM" id="SSF52833">
    <property type="entry name" value="Thioredoxin-like"/>
    <property type="match status" value="1"/>
</dbReference>
<dbReference type="GO" id="GO:0004601">
    <property type="term" value="F:peroxidase activity"/>
    <property type="evidence" value="ECO:0007669"/>
    <property type="project" value="UniProtKB-KW"/>
</dbReference>
<keyword evidence="5" id="KW-1133">Transmembrane helix</keyword>
<dbReference type="PRINTS" id="PR01011">
    <property type="entry name" value="GLUTPROXDASE"/>
</dbReference>
<dbReference type="PANTHER" id="PTHR11592:SF44">
    <property type="entry name" value="GLUTATHIONE PEROXIDASE"/>
    <property type="match status" value="1"/>
</dbReference>
<keyword evidence="5" id="KW-0812">Transmembrane</keyword>
<comment type="similarity">
    <text evidence="1 4">Belongs to the glutathione peroxidase family.</text>
</comment>
<evidence type="ECO:0000256" key="2">
    <source>
        <dbReference type="ARBA" id="ARBA00022559"/>
    </source>
</evidence>
<evidence type="ECO:0000256" key="4">
    <source>
        <dbReference type="RuleBase" id="RU000499"/>
    </source>
</evidence>
<dbReference type="Pfam" id="PF00255">
    <property type="entry name" value="GSHPx"/>
    <property type="match status" value="1"/>
</dbReference>
<dbReference type="GO" id="GO:0034599">
    <property type="term" value="P:cellular response to oxidative stress"/>
    <property type="evidence" value="ECO:0007669"/>
    <property type="project" value="TreeGrafter"/>
</dbReference>
<gene>
    <name evidence="6" type="ORF">CWE11_01385</name>
</gene>
<dbReference type="InterPro" id="IPR036249">
    <property type="entry name" value="Thioredoxin-like_sf"/>
</dbReference>
<dbReference type="OrthoDB" id="9785502at2"/>
<dbReference type="EMBL" id="PIPM01000001">
    <property type="protein sequence ID" value="RUO36495.1"/>
    <property type="molecule type" value="Genomic_DNA"/>
</dbReference>
<keyword evidence="3 4" id="KW-0560">Oxidoreductase</keyword>
<reference evidence="6 7" key="1">
    <citation type="journal article" date="2011" name="Front. Microbiol.">
        <title>Genomic signatures of strain selection and enhancement in Bacillus atrophaeus var. globigii, a historical biowarfare simulant.</title>
        <authorList>
            <person name="Gibbons H.S."/>
            <person name="Broomall S.M."/>
            <person name="McNew L.A."/>
            <person name="Daligault H."/>
            <person name="Chapman C."/>
            <person name="Bruce D."/>
            <person name="Karavis M."/>
            <person name="Krepps M."/>
            <person name="McGregor P.A."/>
            <person name="Hong C."/>
            <person name="Park K.H."/>
            <person name="Akmal A."/>
            <person name="Feldman A."/>
            <person name="Lin J.S."/>
            <person name="Chang W.E."/>
            <person name="Higgs B.W."/>
            <person name="Demirev P."/>
            <person name="Lindquist J."/>
            <person name="Liem A."/>
            <person name="Fochler E."/>
            <person name="Read T.D."/>
            <person name="Tapia R."/>
            <person name="Johnson S."/>
            <person name="Bishop-Lilly K.A."/>
            <person name="Detter C."/>
            <person name="Han C."/>
            <person name="Sozhamannan S."/>
            <person name="Rosenzweig C.N."/>
            <person name="Skowronski E.W."/>
        </authorList>
    </citation>
    <scope>NUCLEOTIDE SEQUENCE [LARGE SCALE GENOMIC DNA]</scope>
    <source>
        <strain evidence="6 7">GYP-17</strain>
    </source>
</reference>
<evidence type="ECO:0000313" key="7">
    <source>
        <dbReference type="Proteomes" id="UP000288405"/>
    </source>
</evidence>
<dbReference type="PANTHER" id="PTHR11592">
    <property type="entry name" value="GLUTATHIONE PEROXIDASE"/>
    <property type="match status" value="1"/>
</dbReference>
<dbReference type="Proteomes" id="UP000288405">
    <property type="component" value="Unassembled WGS sequence"/>
</dbReference>
<dbReference type="PROSITE" id="PS51355">
    <property type="entry name" value="GLUTATHIONE_PEROXID_3"/>
    <property type="match status" value="1"/>
</dbReference>
<feature type="transmembrane region" description="Helical" evidence="5">
    <location>
        <begin position="18"/>
        <end position="37"/>
    </location>
</feature>
<sequence length="216" mass="23997">MRITHFERTERLQVKLRLIIQLTLIVTLSTFVTLLNLKDASAGEKVETRNAPNCAPIFQHQLRALHSEEIHDLCSLTAGKAVLVVNTASRCGFTRQFTELEALFATYQESDVMVLGFPSNSFRQEHDDEEATADVCFRNFGVTFPMMATTSVTGDDAHPVFQALAEMTGDAPRWNFHKYLVNKDGTEAIAFPSAVSPMDSAVIYALETFLEESSSG</sequence>
<accession>A0A432WRU8</accession>
<comment type="caution">
    <text evidence="6">The sequence shown here is derived from an EMBL/GenBank/DDBJ whole genome shotgun (WGS) entry which is preliminary data.</text>
</comment>
<proteinExistence type="inferred from homology"/>
<evidence type="ECO:0000313" key="6">
    <source>
        <dbReference type="EMBL" id="RUO36495.1"/>
    </source>
</evidence>
<keyword evidence="5" id="KW-0472">Membrane</keyword>
<evidence type="ECO:0000256" key="3">
    <source>
        <dbReference type="ARBA" id="ARBA00023002"/>
    </source>
</evidence>
<dbReference type="InterPro" id="IPR000889">
    <property type="entry name" value="Glutathione_peroxidase"/>
</dbReference>
<dbReference type="AlphaFoldDB" id="A0A432WRU8"/>
<name>A0A432WRU8_9GAMM</name>
<dbReference type="RefSeq" id="WP_126775809.1">
    <property type="nucleotide sequence ID" value="NZ_PIPM01000001.1"/>
</dbReference>
<protein>
    <recommendedName>
        <fullName evidence="4">Glutathione peroxidase</fullName>
    </recommendedName>
</protein>